<dbReference type="Pfam" id="PF04795">
    <property type="entry name" value="PAPA-1"/>
    <property type="match status" value="1"/>
</dbReference>
<dbReference type="EMBL" id="OVEO01000006">
    <property type="protein sequence ID" value="SPQ96564.1"/>
    <property type="molecule type" value="Genomic_DNA"/>
</dbReference>
<dbReference type="Pfam" id="PF04438">
    <property type="entry name" value="zf-HIT"/>
    <property type="match status" value="1"/>
</dbReference>
<gene>
    <name evidence="3" type="ORF">PLBR_LOCUS3779</name>
</gene>
<evidence type="ECO:0000256" key="1">
    <source>
        <dbReference type="SAM" id="MobiDB-lite"/>
    </source>
</evidence>
<keyword evidence="3" id="KW-0496">Mitochondrion</keyword>
<evidence type="ECO:0000313" key="3">
    <source>
        <dbReference type="EMBL" id="SPQ96564.1"/>
    </source>
</evidence>
<reference evidence="3 4" key="1">
    <citation type="submission" date="2018-03" db="EMBL/GenBank/DDBJ databases">
        <authorList>
            <person name="Fogelqvist J."/>
        </authorList>
    </citation>
    <scope>NUCLEOTIDE SEQUENCE [LARGE SCALE GENOMIC DNA]</scope>
</reference>
<feature type="compositionally biased region" description="Acidic residues" evidence="1">
    <location>
        <begin position="138"/>
        <end position="149"/>
    </location>
</feature>
<dbReference type="PANTHER" id="PTHR21561:SF12">
    <property type="entry name" value="INO80 COMPLEX SUBUNIT B"/>
    <property type="match status" value="1"/>
</dbReference>
<evidence type="ECO:0000259" key="2">
    <source>
        <dbReference type="SMART" id="SM01406"/>
    </source>
</evidence>
<feature type="compositionally biased region" description="Acidic residues" evidence="1">
    <location>
        <begin position="170"/>
        <end position="182"/>
    </location>
</feature>
<dbReference type="AlphaFoldDB" id="A0A3P3Y8W9"/>
<dbReference type="GO" id="GO:0006338">
    <property type="term" value="P:chromatin remodeling"/>
    <property type="evidence" value="ECO:0007669"/>
    <property type="project" value="InterPro"/>
</dbReference>
<feature type="domain" description="INO80 complex subunit B-like conserved region" evidence="2">
    <location>
        <begin position="194"/>
        <end position="289"/>
    </location>
</feature>
<geneLocation type="mitochondrion" evidence="3"/>
<sequence>MGPLIRPCPGVGTRRRSTYLRYVRGASDFRGAGAPDAAGVGGAERWLLLRVAARVCDCAGPDAIIPRDLRPSAPTMAAGSRGIRVRLRRRPDSDFEVVATAYDFVDVRPGPPLVVVVRRHHADADEAYESQDSSALMEVDDDDEDEVDQEDRQPTRLTSRQRSMRFGRPDEDEEDDMDDGDDNVSTPAIALSEEAALKKSEQQRRRKLALDRQEEQEKQETIERLLKKTSTRKAKSDRFKSRHEGKVRLSAVKRRAQERSIAHPGVIRFRTYIVGDDRIESTVTFPDDVDVQPPTSAAPDPIPIRPTSFCACGNQRRYTCPSTLRPVCSLACYKRLHDQPAFAATS</sequence>
<evidence type="ECO:0000313" key="4">
    <source>
        <dbReference type="Proteomes" id="UP000290189"/>
    </source>
</evidence>
<proteinExistence type="predicted"/>
<organism evidence="3 4">
    <name type="scientific">Plasmodiophora brassicae</name>
    <name type="common">Clubroot disease agent</name>
    <dbReference type="NCBI Taxonomy" id="37360"/>
    <lineage>
        <taxon>Eukaryota</taxon>
        <taxon>Sar</taxon>
        <taxon>Rhizaria</taxon>
        <taxon>Endomyxa</taxon>
        <taxon>Phytomyxea</taxon>
        <taxon>Plasmodiophorida</taxon>
        <taxon>Plasmodiophoridae</taxon>
        <taxon>Plasmodiophora</taxon>
    </lineage>
</organism>
<dbReference type="GO" id="GO:0031011">
    <property type="term" value="C:Ino80 complex"/>
    <property type="evidence" value="ECO:0007669"/>
    <property type="project" value="InterPro"/>
</dbReference>
<dbReference type="Proteomes" id="UP000290189">
    <property type="component" value="Unassembled WGS sequence"/>
</dbReference>
<dbReference type="InterPro" id="IPR006880">
    <property type="entry name" value="INO80B_C"/>
</dbReference>
<dbReference type="Gene3D" id="3.30.60.190">
    <property type="match status" value="1"/>
</dbReference>
<name>A0A3P3Y8W9_PLABS</name>
<feature type="compositionally biased region" description="Basic and acidic residues" evidence="1">
    <location>
        <begin position="195"/>
        <end position="220"/>
    </location>
</feature>
<protein>
    <recommendedName>
        <fullName evidence="2">INO80 complex subunit B-like conserved region domain-containing protein</fullName>
    </recommendedName>
</protein>
<dbReference type="CDD" id="cd23021">
    <property type="entry name" value="zf-HIT_IN80B"/>
    <property type="match status" value="1"/>
</dbReference>
<dbReference type="InterPro" id="IPR007529">
    <property type="entry name" value="Znf_HIT"/>
</dbReference>
<dbReference type="PANTHER" id="PTHR21561">
    <property type="entry name" value="INO80 COMPLEX SUBUNIT B"/>
    <property type="match status" value="1"/>
</dbReference>
<dbReference type="InterPro" id="IPR029523">
    <property type="entry name" value="INO80B/Ies2"/>
</dbReference>
<feature type="region of interest" description="Disordered" evidence="1">
    <location>
        <begin position="125"/>
        <end position="220"/>
    </location>
</feature>
<accession>A0A3P3Y8W9</accession>
<dbReference type="SMART" id="SM01406">
    <property type="entry name" value="PAPA-1"/>
    <property type="match status" value="1"/>
</dbReference>